<sequence length="112" mass="12085">MAACKVGSWQKGIPVCVAPMSFDPGVMAATSLVCEGPRGPARVPRPPPGEEVPWPVRLVQAVRSENSASSDEASAFQPKSKTQRRREQRAFMQRAGKVTTRQGVPVESRPVS</sequence>
<feature type="compositionally biased region" description="Low complexity" evidence="1">
    <location>
        <begin position="64"/>
        <end position="75"/>
    </location>
</feature>
<organism evidence="2 3">
    <name type="scientific">Prorocentrum cordatum</name>
    <dbReference type="NCBI Taxonomy" id="2364126"/>
    <lineage>
        <taxon>Eukaryota</taxon>
        <taxon>Sar</taxon>
        <taxon>Alveolata</taxon>
        <taxon>Dinophyceae</taxon>
        <taxon>Prorocentrales</taxon>
        <taxon>Prorocentraceae</taxon>
        <taxon>Prorocentrum</taxon>
    </lineage>
</organism>
<feature type="region of interest" description="Disordered" evidence="1">
    <location>
        <begin position="62"/>
        <end position="112"/>
    </location>
</feature>
<evidence type="ECO:0000313" key="3">
    <source>
        <dbReference type="Proteomes" id="UP001189429"/>
    </source>
</evidence>
<keyword evidence="3" id="KW-1185">Reference proteome</keyword>
<evidence type="ECO:0008006" key="4">
    <source>
        <dbReference type="Google" id="ProtNLM"/>
    </source>
</evidence>
<evidence type="ECO:0000256" key="1">
    <source>
        <dbReference type="SAM" id="MobiDB-lite"/>
    </source>
</evidence>
<accession>A0ABN9SA06</accession>
<comment type="caution">
    <text evidence="2">The sequence shown here is derived from an EMBL/GenBank/DDBJ whole genome shotgun (WGS) entry which is preliminary data.</text>
</comment>
<name>A0ABN9SA06_9DINO</name>
<evidence type="ECO:0000313" key="2">
    <source>
        <dbReference type="EMBL" id="CAK0828607.1"/>
    </source>
</evidence>
<dbReference type="Proteomes" id="UP001189429">
    <property type="component" value="Unassembled WGS sequence"/>
</dbReference>
<reference evidence="2" key="1">
    <citation type="submission" date="2023-10" db="EMBL/GenBank/DDBJ databases">
        <authorList>
            <person name="Chen Y."/>
            <person name="Shah S."/>
            <person name="Dougan E. K."/>
            <person name="Thang M."/>
            <person name="Chan C."/>
        </authorList>
    </citation>
    <scope>NUCLEOTIDE SEQUENCE [LARGE SCALE GENOMIC DNA]</scope>
</reference>
<proteinExistence type="predicted"/>
<dbReference type="EMBL" id="CAUYUJ010010114">
    <property type="protein sequence ID" value="CAK0828607.1"/>
    <property type="molecule type" value="Genomic_DNA"/>
</dbReference>
<protein>
    <recommendedName>
        <fullName evidence="4">Ribosome biogenesis protein NOP53</fullName>
    </recommendedName>
</protein>
<gene>
    <name evidence="2" type="ORF">PCOR1329_LOCUS27791</name>
</gene>